<evidence type="ECO:0000256" key="1">
    <source>
        <dbReference type="ARBA" id="ARBA00022679"/>
    </source>
</evidence>
<feature type="region of interest" description="Disordered" evidence="2">
    <location>
        <begin position="42"/>
        <end position="94"/>
    </location>
</feature>
<dbReference type="Gene3D" id="1.10.3810.10">
    <property type="entry name" value="Biosynthetic peptidoglycan transglycosylase-like"/>
    <property type="match status" value="1"/>
</dbReference>
<name>A0A6P5GDA0_ANACO</name>
<dbReference type="Proteomes" id="UP000515123">
    <property type="component" value="Linkage group 15"/>
</dbReference>
<dbReference type="InterPro" id="IPR036950">
    <property type="entry name" value="PBP_transglycosylase"/>
</dbReference>
<evidence type="ECO:0000259" key="3">
    <source>
        <dbReference type="Pfam" id="PF00912"/>
    </source>
</evidence>
<dbReference type="InterPro" id="IPR050396">
    <property type="entry name" value="Glycosyltr_51/Transpeptidase"/>
</dbReference>
<evidence type="ECO:0000256" key="2">
    <source>
        <dbReference type="SAM" id="MobiDB-lite"/>
    </source>
</evidence>
<dbReference type="SUPFAM" id="SSF53955">
    <property type="entry name" value="Lysozyme-like"/>
    <property type="match status" value="1"/>
</dbReference>
<dbReference type="Pfam" id="PF00912">
    <property type="entry name" value="Transgly"/>
    <property type="match status" value="1"/>
</dbReference>
<dbReference type="InterPro" id="IPR023346">
    <property type="entry name" value="Lysozyme-like_dom_sf"/>
</dbReference>
<organism evidence="4 5">
    <name type="scientific">Ananas comosus</name>
    <name type="common">Pineapple</name>
    <name type="synonym">Ananas ananas</name>
    <dbReference type="NCBI Taxonomy" id="4615"/>
    <lineage>
        <taxon>Eukaryota</taxon>
        <taxon>Viridiplantae</taxon>
        <taxon>Streptophyta</taxon>
        <taxon>Embryophyta</taxon>
        <taxon>Tracheophyta</taxon>
        <taxon>Spermatophyta</taxon>
        <taxon>Magnoliopsida</taxon>
        <taxon>Liliopsida</taxon>
        <taxon>Poales</taxon>
        <taxon>Bromeliaceae</taxon>
        <taxon>Bromelioideae</taxon>
        <taxon>Ananas</taxon>
    </lineage>
</organism>
<dbReference type="GeneID" id="109720936"/>
<sequence>MHPLMSLRAHTHPLSNPDAAYPCYSDDNLLVGLRRYSLTLPLPLPSRNRNRNRNRNRLPSALCANGPLPQLPINESSSYSSRPKPKPKPKPKPNPLPVLLASAGFLCCARAFLRYLPSDFPERWRLLLEFAEGAEAKVTQQLPAHLIQAVLASEDRRFFYHFGVDPYGIARAVVHYPNGGGGSTLTQQLVKNVFLTNERKISRKFVEGILSLFLERRMSKWEILYSYLNKMYWGHGKYGIESASLFYFGKHPSDLNVGESALLAGILPSPETLNPFTSPNRGKYSQARALRRMVAAGFLDLETALLIVKQPLSFPAELGNTNEDSKDGRKEIRCCSAIKDNMGLEDGMRIMESGRRHEKLGIAGA</sequence>
<dbReference type="GO" id="GO:0008955">
    <property type="term" value="F:peptidoglycan glycosyltransferase activity"/>
    <property type="evidence" value="ECO:0007669"/>
    <property type="project" value="TreeGrafter"/>
</dbReference>
<dbReference type="InterPro" id="IPR001264">
    <property type="entry name" value="Glyco_trans_51"/>
</dbReference>
<reference evidence="5" key="2">
    <citation type="submission" date="2025-08" db="UniProtKB">
        <authorList>
            <consortium name="RefSeq"/>
        </authorList>
    </citation>
    <scope>IDENTIFICATION</scope>
    <source>
        <tissue evidence="5">Leaf</tissue>
    </source>
</reference>
<reference evidence="4" key="1">
    <citation type="journal article" date="2015" name="Nat. Genet.">
        <title>The pineapple genome and the evolution of CAM photosynthesis.</title>
        <authorList>
            <person name="Ming R."/>
            <person name="VanBuren R."/>
            <person name="Wai C.M."/>
            <person name="Tang H."/>
            <person name="Schatz M.C."/>
            <person name="Bowers J.E."/>
            <person name="Lyons E."/>
            <person name="Wang M.L."/>
            <person name="Chen J."/>
            <person name="Biggers E."/>
            <person name="Zhang J."/>
            <person name="Huang L."/>
            <person name="Zhang L."/>
            <person name="Miao W."/>
            <person name="Zhang J."/>
            <person name="Ye Z."/>
            <person name="Miao C."/>
            <person name="Lin Z."/>
            <person name="Wang H."/>
            <person name="Zhou H."/>
            <person name="Yim W.C."/>
            <person name="Priest H.D."/>
            <person name="Zheng C."/>
            <person name="Woodhouse M."/>
            <person name="Edger P.P."/>
            <person name="Guyot R."/>
            <person name="Guo H.B."/>
            <person name="Guo H."/>
            <person name="Zheng G."/>
            <person name="Singh R."/>
            <person name="Sharma A."/>
            <person name="Min X."/>
            <person name="Zheng Y."/>
            <person name="Lee H."/>
            <person name="Gurtowski J."/>
            <person name="Sedlazeck F.J."/>
            <person name="Harkess A."/>
            <person name="McKain M.R."/>
            <person name="Liao Z."/>
            <person name="Fang J."/>
            <person name="Liu J."/>
            <person name="Zhang X."/>
            <person name="Zhang Q."/>
            <person name="Hu W."/>
            <person name="Qin Y."/>
            <person name="Wang K."/>
            <person name="Chen L.Y."/>
            <person name="Shirley N."/>
            <person name="Lin Y.R."/>
            <person name="Liu L.Y."/>
            <person name="Hernandez A.G."/>
            <person name="Wright C.L."/>
            <person name="Bulone V."/>
            <person name="Tuskan G.A."/>
            <person name="Heath K."/>
            <person name="Zee F."/>
            <person name="Moore P.H."/>
            <person name="Sunkar R."/>
            <person name="Leebens-Mack J.H."/>
            <person name="Mockler T."/>
            <person name="Bennetzen J.L."/>
            <person name="Freeling M."/>
            <person name="Sankoff D."/>
            <person name="Paterson A.H."/>
            <person name="Zhu X."/>
            <person name="Yang X."/>
            <person name="Smith J.A."/>
            <person name="Cushman J.C."/>
            <person name="Paull R.E."/>
            <person name="Yu Q."/>
        </authorList>
    </citation>
    <scope>NUCLEOTIDE SEQUENCE [LARGE SCALE GENOMIC DNA]</scope>
    <source>
        <strain evidence="4">cv. F153</strain>
    </source>
</reference>
<dbReference type="PANTHER" id="PTHR32282">
    <property type="entry name" value="BINDING PROTEIN TRANSPEPTIDASE, PUTATIVE-RELATED"/>
    <property type="match status" value="1"/>
</dbReference>
<keyword evidence="1" id="KW-0808">Transferase</keyword>
<dbReference type="OrthoDB" id="2017226at2759"/>
<keyword evidence="4" id="KW-1185">Reference proteome</keyword>
<protein>
    <submittedName>
        <fullName evidence="5">Uncharacterized protein LOC109720936</fullName>
    </submittedName>
</protein>
<feature type="domain" description="Glycosyl transferase family 51" evidence="3">
    <location>
        <begin position="139"/>
        <end position="293"/>
    </location>
</feature>
<gene>
    <name evidence="5" type="primary">LOC109720936</name>
</gene>
<proteinExistence type="predicted"/>
<accession>A0A6P5GDA0</accession>
<evidence type="ECO:0000313" key="4">
    <source>
        <dbReference type="Proteomes" id="UP000515123"/>
    </source>
</evidence>
<dbReference type="AlphaFoldDB" id="A0A6P5GDA0"/>
<dbReference type="RefSeq" id="XP_020103893.1">
    <property type="nucleotide sequence ID" value="XM_020248304.1"/>
</dbReference>
<evidence type="ECO:0000313" key="5">
    <source>
        <dbReference type="RefSeq" id="XP_020103893.1"/>
    </source>
</evidence>
<dbReference type="PANTHER" id="PTHR32282:SF33">
    <property type="entry name" value="PEPTIDOGLYCAN GLYCOSYLTRANSFERASE"/>
    <property type="match status" value="1"/>
</dbReference>